<gene>
    <name evidence="6" type="ORF">EI97DRAFT_271051</name>
</gene>
<organism evidence="6 7">
    <name type="scientific">Westerdykella ornata</name>
    <dbReference type="NCBI Taxonomy" id="318751"/>
    <lineage>
        <taxon>Eukaryota</taxon>
        <taxon>Fungi</taxon>
        <taxon>Dikarya</taxon>
        <taxon>Ascomycota</taxon>
        <taxon>Pezizomycotina</taxon>
        <taxon>Dothideomycetes</taxon>
        <taxon>Pleosporomycetidae</taxon>
        <taxon>Pleosporales</taxon>
        <taxon>Sporormiaceae</taxon>
        <taxon>Westerdykella</taxon>
    </lineage>
</organism>
<name>A0A6A6JNK6_WESOR</name>
<dbReference type="SUPFAM" id="SSF144083">
    <property type="entry name" value="Magnesium transport protein CorA, transmembrane region"/>
    <property type="match status" value="1"/>
</dbReference>
<evidence type="ECO:0000256" key="3">
    <source>
        <dbReference type="ARBA" id="ARBA00022989"/>
    </source>
</evidence>
<evidence type="ECO:0000256" key="2">
    <source>
        <dbReference type="ARBA" id="ARBA00022692"/>
    </source>
</evidence>
<evidence type="ECO:0000256" key="1">
    <source>
        <dbReference type="ARBA" id="ARBA00004141"/>
    </source>
</evidence>
<evidence type="ECO:0000313" key="7">
    <source>
        <dbReference type="Proteomes" id="UP000800097"/>
    </source>
</evidence>
<feature type="transmembrane region" description="Helical" evidence="5">
    <location>
        <begin position="359"/>
        <end position="382"/>
    </location>
</feature>
<dbReference type="GO" id="GO:0016020">
    <property type="term" value="C:membrane"/>
    <property type="evidence" value="ECO:0007669"/>
    <property type="project" value="UniProtKB-SubCell"/>
</dbReference>
<dbReference type="OrthoDB" id="2830640at2759"/>
<evidence type="ECO:0000256" key="5">
    <source>
        <dbReference type="SAM" id="Phobius"/>
    </source>
</evidence>
<dbReference type="Gene3D" id="1.20.58.340">
    <property type="entry name" value="Magnesium transport protein CorA, transmembrane region"/>
    <property type="match status" value="1"/>
</dbReference>
<dbReference type="GeneID" id="54547453"/>
<sequence length="427" mass="49106">MSSVAQHERLFHTVDKERDLFTYRWLPFSPAHYKSIITKLRLPQQYFQVRTTGGAHAGGAAYRTYRDEKGRVLRTSLIVRASSSDRNKHHAPVTLTLSWSAPTGRTTGYINGISPSDLQSFVNLINSCTTFLGHPLTVAEIFLHLIVRNLNEVIRLPEEERYYVDEIRTGLAEAQINPSKTGNHVVWGWKFQDFLDSTTRANMFLTTLAYLQRRFQFAHQVYGRLLNILEEFETYEFESPNTKVLLERGANERRERLTNRLNDVENYQHQCQCMQMRAENMIKVLYTVLSQIDSRTQSRMAQANLGIAQAVRSDSIPIRTIAYVSLVFLPGTFIASIFGTNFFGFEAQTRSLTVAASFWKYWAITIPVTICVLLLWNFWVWWEKRYVIAPRENELEHPLGSPLANETGIGNIIQGERTQGQGAKDRI</sequence>
<keyword evidence="2 5" id="KW-0812">Transmembrane</keyword>
<proteinExistence type="predicted"/>
<keyword evidence="4 5" id="KW-0472">Membrane</keyword>
<dbReference type="InterPro" id="IPR045863">
    <property type="entry name" value="CorA_TM1_TM2"/>
</dbReference>
<dbReference type="RefSeq" id="XP_033655252.1">
    <property type="nucleotide sequence ID" value="XM_033794278.1"/>
</dbReference>
<evidence type="ECO:0000313" key="6">
    <source>
        <dbReference type="EMBL" id="KAF2277713.1"/>
    </source>
</evidence>
<comment type="subcellular location">
    <subcellularLocation>
        <location evidence="1">Membrane</location>
        <topology evidence="1">Multi-pass membrane protein</topology>
    </subcellularLocation>
</comment>
<dbReference type="EMBL" id="ML986489">
    <property type="protein sequence ID" value="KAF2277713.1"/>
    <property type="molecule type" value="Genomic_DNA"/>
</dbReference>
<dbReference type="Proteomes" id="UP000800097">
    <property type="component" value="Unassembled WGS sequence"/>
</dbReference>
<feature type="transmembrane region" description="Helical" evidence="5">
    <location>
        <begin position="321"/>
        <end position="339"/>
    </location>
</feature>
<keyword evidence="3 5" id="KW-1133">Transmembrane helix</keyword>
<dbReference type="AlphaFoldDB" id="A0A6A6JNK6"/>
<reference evidence="6" key="1">
    <citation type="journal article" date="2020" name="Stud. Mycol.">
        <title>101 Dothideomycetes genomes: a test case for predicting lifestyles and emergence of pathogens.</title>
        <authorList>
            <person name="Haridas S."/>
            <person name="Albert R."/>
            <person name="Binder M."/>
            <person name="Bloem J."/>
            <person name="Labutti K."/>
            <person name="Salamov A."/>
            <person name="Andreopoulos B."/>
            <person name="Baker S."/>
            <person name="Barry K."/>
            <person name="Bills G."/>
            <person name="Bluhm B."/>
            <person name="Cannon C."/>
            <person name="Castanera R."/>
            <person name="Culley D."/>
            <person name="Daum C."/>
            <person name="Ezra D."/>
            <person name="Gonzalez J."/>
            <person name="Henrissat B."/>
            <person name="Kuo A."/>
            <person name="Liang C."/>
            <person name="Lipzen A."/>
            <person name="Lutzoni F."/>
            <person name="Magnuson J."/>
            <person name="Mondo S."/>
            <person name="Nolan M."/>
            <person name="Ohm R."/>
            <person name="Pangilinan J."/>
            <person name="Park H.-J."/>
            <person name="Ramirez L."/>
            <person name="Alfaro M."/>
            <person name="Sun H."/>
            <person name="Tritt A."/>
            <person name="Yoshinaga Y."/>
            <person name="Zwiers L.-H."/>
            <person name="Turgeon B."/>
            <person name="Goodwin S."/>
            <person name="Spatafora J."/>
            <person name="Crous P."/>
            <person name="Grigoriev I."/>
        </authorList>
    </citation>
    <scope>NUCLEOTIDE SEQUENCE</scope>
    <source>
        <strain evidence="6">CBS 379.55</strain>
    </source>
</reference>
<evidence type="ECO:0000256" key="4">
    <source>
        <dbReference type="ARBA" id="ARBA00023136"/>
    </source>
</evidence>
<keyword evidence="7" id="KW-1185">Reference proteome</keyword>
<accession>A0A6A6JNK6</accession>
<protein>
    <submittedName>
        <fullName evidence="6">Uncharacterized protein</fullName>
    </submittedName>
</protein>